<evidence type="ECO:0000313" key="3">
    <source>
        <dbReference type="Proteomes" id="UP000182692"/>
    </source>
</evidence>
<dbReference type="Pfam" id="PF12680">
    <property type="entry name" value="SnoaL_2"/>
    <property type="match status" value="1"/>
</dbReference>
<dbReference type="OrthoDB" id="8375282at2"/>
<name>A0A1I5SWU4_9GAMM</name>
<gene>
    <name evidence="2" type="ORF">SAMN03084138_03011</name>
</gene>
<dbReference type="AlphaFoldDB" id="A0A1I5SWU4"/>
<accession>A0A1I5SWU4</accession>
<dbReference type="InterPro" id="IPR037401">
    <property type="entry name" value="SnoaL-like"/>
</dbReference>
<dbReference type="RefSeq" id="WP_017008224.1">
    <property type="nucleotide sequence ID" value="NZ_FOWR01000023.1"/>
</dbReference>
<dbReference type="InterPro" id="IPR032710">
    <property type="entry name" value="NTF2-like_dom_sf"/>
</dbReference>
<proteinExistence type="predicted"/>
<dbReference type="STRING" id="1121869.SAMN03084138_03011"/>
<dbReference type="GeneID" id="35870375"/>
<dbReference type="Proteomes" id="UP000182692">
    <property type="component" value="Unassembled WGS sequence"/>
</dbReference>
<evidence type="ECO:0000313" key="2">
    <source>
        <dbReference type="EMBL" id="SFP74947.1"/>
    </source>
</evidence>
<protein>
    <recommendedName>
        <fullName evidence="1">SnoaL-like domain-containing protein</fullName>
    </recommendedName>
</protein>
<organism evidence="2 3">
    <name type="scientific">Enterovibrio norvegicus DSM 15893</name>
    <dbReference type="NCBI Taxonomy" id="1121869"/>
    <lineage>
        <taxon>Bacteria</taxon>
        <taxon>Pseudomonadati</taxon>
        <taxon>Pseudomonadota</taxon>
        <taxon>Gammaproteobacteria</taxon>
        <taxon>Vibrionales</taxon>
        <taxon>Vibrionaceae</taxon>
        <taxon>Enterovibrio</taxon>
    </lineage>
</organism>
<feature type="domain" description="SnoaL-like" evidence="1">
    <location>
        <begin position="14"/>
        <end position="119"/>
    </location>
</feature>
<dbReference type="EMBL" id="FOWR01000023">
    <property type="protein sequence ID" value="SFP74947.1"/>
    <property type="molecule type" value="Genomic_DNA"/>
</dbReference>
<dbReference type="SUPFAM" id="SSF54427">
    <property type="entry name" value="NTF2-like"/>
    <property type="match status" value="1"/>
</dbReference>
<dbReference type="Gene3D" id="3.10.450.50">
    <property type="match status" value="1"/>
</dbReference>
<reference evidence="2 3" key="1">
    <citation type="submission" date="2016-10" db="EMBL/GenBank/DDBJ databases">
        <authorList>
            <person name="de Groot N.N."/>
        </authorList>
    </citation>
    <scope>NUCLEOTIDE SEQUENCE [LARGE SCALE GENOMIC DNA]</scope>
    <source>
        <strain evidence="2 3">DSM 15893</strain>
    </source>
</reference>
<evidence type="ECO:0000259" key="1">
    <source>
        <dbReference type="Pfam" id="PF12680"/>
    </source>
</evidence>
<sequence>MNTAVTEKENRSVVAAYFDALKSSDMTGLALLFDRSALWHQPGRNPFSGDKVGVGRVLAMLSRMQNATNNSYAIKRDGSLMTSGNLVSVPVHTTASSGNLSISMKGTHLFRIDGGYIMEVWLFSEDQKAEDTFWSV</sequence>